<keyword evidence="1" id="KW-0040">ANK repeat</keyword>
<accession>A0A7J6VZC0</accession>
<dbReference type="PROSITE" id="PS50088">
    <property type="entry name" value="ANK_REPEAT"/>
    <property type="match status" value="1"/>
</dbReference>
<dbReference type="Pfam" id="PF12796">
    <property type="entry name" value="Ank_2"/>
    <property type="match status" value="2"/>
</dbReference>
<dbReference type="SMART" id="SM00248">
    <property type="entry name" value="ANK"/>
    <property type="match status" value="5"/>
</dbReference>
<feature type="non-terminal residue" evidence="2">
    <location>
        <position position="218"/>
    </location>
</feature>
<keyword evidence="3" id="KW-1185">Reference proteome</keyword>
<dbReference type="EMBL" id="JABWDY010024143">
    <property type="protein sequence ID" value="KAF5190466.1"/>
    <property type="molecule type" value="Genomic_DNA"/>
</dbReference>
<feature type="repeat" description="ANK" evidence="1">
    <location>
        <begin position="70"/>
        <end position="102"/>
    </location>
</feature>
<organism evidence="2 3">
    <name type="scientific">Thalictrum thalictroides</name>
    <name type="common">Rue-anemone</name>
    <name type="synonym">Anemone thalictroides</name>
    <dbReference type="NCBI Taxonomy" id="46969"/>
    <lineage>
        <taxon>Eukaryota</taxon>
        <taxon>Viridiplantae</taxon>
        <taxon>Streptophyta</taxon>
        <taxon>Embryophyta</taxon>
        <taxon>Tracheophyta</taxon>
        <taxon>Spermatophyta</taxon>
        <taxon>Magnoliopsida</taxon>
        <taxon>Ranunculales</taxon>
        <taxon>Ranunculaceae</taxon>
        <taxon>Thalictroideae</taxon>
        <taxon>Thalictrum</taxon>
    </lineage>
</organism>
<dbReference type="PROSITE" id="PS50297">
    <property type="entry name" value="ANK_REP_REGION"/>
    <property type="match status" value="1"/>
</dbReference>
<evidence type="ECO:0000313" key="2">
    <source>
        <dbReference type="EMBL" id="KAF5190466.1"/>
    </source>
</evidence>
<evidence type="ECO:0008006" key="4">
    <source>
        <dbReference type="Google" id="ProtNLM"/>
    </source>
</evidence>
<dbReference type="InterPro" id="IPR002110">
    <property type="entry name" value="Ankyrin_rpt"/>
</dbReference>
<dbReference type="PANTHER" id="PTHR24121:SF22">
    <property type="entry name" value="PROTEIN ACCELERATED CELL DEATH 6-LIKE"/>
    <property type="match status" value="1"/>
</dbReference>
<dbReference type="SUPFAM" id="SSF48403">
    <property type="entry name" value="Ankyrin repeat"/>
    <property type="match status" value="1"/>
</dbReference>
<dbReference type="OrthoDB" id="20727at2759"/>
<evidence type="ECO:0000313" key="3">
    <source>
        <dbReference type="Proteomes" id="UP000554482"/>
    </source>
</evidence>
<proteinExistence type="predicted"/>
<reference evidence="2 3" key="1">
    <citation type="submission" date="2020-06" db="EMBL/GenBank/DDBJ databases">
        <title>Transcriptomic and genomic resources for Thalictrum thalictroides and T. hernandezii: Facilitating candidate gene discovery in an emerging model plant lineage.</title>
        <authorList>
            <person name="Arias T."/>
            <person name="Riano-Pachon D.M."/>
            <person name="Di Stilio V.S."/>
        </authorList>
    </citation>
    <scope>NUCLEOTIDE SEQUENCE [LARGE SCALE GENOMIC DNA]</scope>
    <source>
        <strain evidence="3">cv. WT478/WT964</strain>
        <tissue evidence="2">Leaves</tissue>
    </source>
</reference>
<dbReference type="Proteomes" id="UP000554482">
    <property type="component" value="Unassembled WGS sequence"/>
</dbReference>
<evidence type="ECO:0000256" key="1">
    <source>
        <dbReference type="PROSITE-ProRule" id="PRU00023"/>
    </source>
</evidence>
<dbReference type="InterPro" id="IPR036770">
    <property type="entry name" value="Ankyrin_rpt-contain_sf"/>
</dbReference>
<dbReference type="Gene3D" id="1.25.40.20">
    <property type="entry name" value="Ankyrin repeat-containing domain"/>
    <property type="match status" value="1"/>
</dbReference>
<name>A0A7J6VZC0_THATH</name>
<comment type="caution">
    <text evidence="2">The sequence shown here is derived from an EMBL/GenBank/DDBJ whole genome shotgun (WGS) entry which is preliminary data.</text>
</comment>
<dbReference type="PANTHER" id="PTHR24121">
    <property type="entry name" value="NO MECHANORECEPTOR POTENTIAL C, ISOFORM D-RELATED"/>
    <property type="match status" value="1"/>
</dbReference>
<protein>
    <recommendedName>
        <fullName evidence="4">Ankyrin repeat-containing protein</fullName>
    </recommendedName>
</protein>
<gene>
    <name evidence="2" type="ORF">FRX31_019946</name>
</gene>
<sequence length="218" mass="24405">MKKQDMDPFYNVQIGNVEFFKDVSLEVLINSRDEKDDSLFSKAVMCNDLNCAKVIYERCPSLLYCETYKDGWNALHHAAARGKPDIVKFLINADVESRRRGAKKRLTRMLDSYGNAAMYLAVANNKQEAVKMLNAADPDFCQPPANDSGLTPLMCCMSDSSKQEMFKLLLEIAPIQSKTRMGSNGWTTLHYAASKGDVSSFADILRFCPDCSEVVDNA</sequence>
<dbReference type="AlphaFoldDB" id="A0A7J6VZC0"/>